<protein>
    <submittedName>
        <fullName evidence="1">Uncharacterized protein</fullName>
    </submittedName>
</protein>
<sequence length="69" mass="7880">MKLCAKLPHVPNLSLHFIYNTRHARALQYFFLPSFSKFAAVAFQPFPALAPFRIIARSSSSAFFSMRDT</sequence>
<dbReference type="RefSeq" id="WP_134108292.1">
    <property type="nucleotide sequence ID" value="NZ_CBCSVS010000043.1"/>
</dbReference>
<comment type="caution">
    <text evidence="1">The sequence shown here is derived from an EMBL/GenBank/DDBJ whole genome shotgun (WGS) entry which is preliminary data.</text>
</comment>
<proteinExistence type="predicted"/>
<organism evidence="1 2">
    <name type="scientific">Ruthenibacterium lactatiformans</name>
    <dbReference type="NCBI Taxonomy" id="1550024"/>
    <lineage>
        <taxon>Bacteria</taxon>
        <taxon>Bacillati</taxon>
        <taxon>Bacillota</taxon>
        <taxon>Clostridia</taxon>
        <taxon>Eubacteriales</taxon>
        <taxon>Oscillospiraceae</taxon>
        <taxon>Ruthenibacterium</taxon>
    </lineage>
</organism>
<reference evidence="1 2" key="1">
    <citation type="journal article" date="2019" name="Nat. Med.">
        <title>A library of human gut bacterial isolates paired with longitudinal multiomics data enables mechanistic microbiome research.</title>
        <authorList>
            <person name="Poyet M."/>
            <person name="Groussin M."/>
            <person name="Gibbons S.M."/>
            <person name="Avila-Pacheco J."/>
            <person name="Jiang X."/>
            <person name="Kearney S.M."/>
            <person name="Perrotta A.R."/>
            <person name="Berdy B."/>
            <person name="Zhao S."/>
            <person name="Lieberman T.D."/>
            <person name="Swanson P.K."/>
            <person name="Smith M."/>
            <person name="Roesemann S."/>
            <person name="Alexander J.E."/>
            <person name="Rich S.A."/>
            <person name="Livny J."/>
            <person name="Vlamakis H."/>
            <person name="Clish C."/>
            <person name="Bullock K."/>
            <person name="Deik A."/>
            <person name="Scott J."/>
            <person name="Pierce K.A."/>
            <person name="Xavier R.J."/>
            <person name="Alm E.J."/>
        </authorList>
    </citation>
    <scope>NUCLEOTIDE SEQUENCE [LARGE SCALE GENOMIC DNA]</scope>
    <source>
        <strain evidence="1 2">BIOML-A4</strain>
    </source>
</reference>
<evidence type="ECO:0000313" key="1">
    <source>
        <dbReference type="EMBL" id="MTS26813.1"/>
    </source>
</evidence>
<dbReference type="Proteomes" id="UP000472755">
    <property type="component" value="Unassembled WGS sequence"/>
</dbReference>
<dbReference type="AlphaFoldDB" id="A0A6L6LPP4"/>
<accession>A0A6L6LPP4</accession>
<name>A0A6L6LPP4_9FIRM</name>
<evidence type="ECO:0000313" key="2">
    <source>
        <dbReference type="Proteomes" id="UP000472755"/>
    </source>
</evidence>
<gene>
    <name evidence="1" type="ORF">GMD59_05870</name>
</gene>
<dbReference type="EMBL" id="WMZU01000007">
    <property type="protein sequence ID" value="MTS26813.1"/>
    <property type="molecule type" value="Genomic_DNA"/>
</dbReference>